<evidence type="ECO:0000313" key="1">
    <source>
        <dbReference type="EMBL" id="GIY94020.1"/>
    </source>
</evidence>
<sequence>MACHYCRRYRTKTRISQKKNAVPSLHSYPDRFVKDDLQTHLMGACTKSGGFYYAAALSILLVIKRTFDCSTSTQSP</sequence>
<dbReference type="Proteomes" id="UP001054945">
    <property type="component" value="Unassembled WGS sequence"/>
</dbReference>
<evidence type="ECO:0000313" key="2">
    <source>
        <dbReference type="Proteomes" id="UP001054945"/>
    </source>
</evidence>
<organism evidence="1 2">
    <name type="scientific">Caerostris extrusa</name>
    <name type="common">Bark spider</name>
    <name type="synonym">Caerostris bankana</name>
    <dbReference type="NCBI Taxonomy" id="172846"/>
    <lineage>
        <taxon>Eukaryota</taxon>
        <taxon>Metazoa</taxon>
        <taxon>Ecdysozoa</taxon>
        <taxon>Arthropoda</taxon>
        <taxon>Chelicerata</taxon>
        <taxon>Arachnida</taxon>
        <taxon>Araneae</taxon>
        <taxon>Araneomorphae</taxon>
        <taxon>Entelegynae</taxon>
        <taxon>Araneoidea</taxon>
        <taxon>Araneidae</taxon>
        <taxon>Caerostris</taxon>
    </lineage>
</organism>
<gene>
    <name evidence="1" type="ORF">CEXT_799561</name>
</gene>
<accession>A0AAV4XJC7</accession>
<comment type="caution">
    <text evidence="1">The sequence shown here is derived from an EMBL/GenBank/DDBJ whole genome shotgun (WGS) entry which is preliminary data.</text>
</comment>
<reference evidence="1 2" key="1">
    <citation type="submission" date="2021-06" db="EMBL/GenBank/DDBJ databases">
        <title>Caerostris extrusa draft genome.</title>
        <authorList>
            <person name="Kono N."/>
            <person name="Arakawa K."/>
        </authorList>
    </citation>
    <scope>NUCLEOTIDE SEQUENCE [LARGE SCALE GENOMIC DNA]</scope>
</reference>
<name>A0AAV4XJC7_CAEEX</name>
<dbReference type="AlphaFoldDB" id="A0AAV4XJC7"/>
<keyword evidence="2" id="KW-1185">Reference proteome</keyword>
<proteinExistence type="predicted"/>
<dbReference type="EMBL" id="BPLR01000340">
    <property type="protein sequence ID" value="GIY94020.1"/>
    <property type="molecule type" value="Genomic_DNA"/>
</dbReference>
<protein>
    <submittedName>
        <fullName evidence="1">Uncharacterized protein</fullName>
    </submittedName>
</protein>